<evidence type="ECO:0000313" key="2">
    <source>
        <dbReference type="Proteomes" id="UP000261811"/>
    </source>
</evidence>
<dbReference type="EMBL" id="QURH01000199">
    <property type="protein sequence ID" value="RFU41624.1"/>
    <property type="molecule type" value="Genomic_DNA"/>
</dbReference>
<accession>A0A372JPD7</accession>
<reference evidence="1 2" key="1">
    <citation type="submission" date="2018-08" db="EMBL/GenBank/DDBJ databases">
        <title>Actinomadura jelena sp. nov., a novel Actinomycete isolated from soil in Chad.</title>
        <authorList>
            <person name="Shi L."/>
        </authorList>
    </citation>
    <scope>NUCLEOTIDE SEQUENCE [LARGE SCALE GENOMIC DNA]</scope>
    <source>
        <strain evidence="1 2">NEAU-G17</strain>
    </source>
</reference>
<dbReference type="Proteomes" id="UP000261811">
    <property type="component" value="Unassembled WGS sequence"/>
</dbReference>
<comment type="caution">
    <text evidence="1">The sequence shown here is derived from an EMBL/GenBank/DDBJ whole genome shotgun (WGS) entry which is preliminary data.</text>
</comment>
<proteinExistence type="predicted"/>
<sequence length="602" mass="65651">MPEQITFVGHQRPGLPSGDYHITVEQRIDLDPEPFTASRTFSVAGDRFSLPQAAVLSVFPPDGSLGDHSNVLPHIVLKRPSLPWEREPGGTAGSTSPWLALLLFTDAERPRPRTVTRAELTRGTASIPEPAAERLEPSDEKMTVIDVPRSLLAEVLGELSDVRNLPYTAHVRRGEGPDAALVIGGRLPPAGQSCTVHLVSLEGRYDASGQFAYGSAAGDSEVRLVSLYNWRFACADTEQTFATLARKLGRSGAPFRLPRIGDPTAEPFLDQGLVPVRHELLEGGRTVSWYRGPFATGPVDGESVTPVRSPDRLLRYHPDTGMFDVGYASAWQLGRLLTLRSAGIATELYEWKRRRSQHHLREVSSAYPLAVTEIDSSCPAPVATFLNDLSLLRGVPFPYLVPDERLLPTESIRFVTLDTLWLKALIDGAFSIGRLGAADAALDRLHPPPVKYPRTTGVLIRSDLVSGYPDLLIDAYPGARADQPLPVVRRDKLSANIMLCLFRGDIARLDVHQRPESLHFAIEPDGTNRFGKALRNASGGPGPDLALLTYGPRRTIPLRTLADAMADALSIARADFGPGDFARQMIETAERVTYLATGITPA</sequence>
<name>A0A372JPD7_9ACTN</name>
<protein>
    <submittedName>
        <fullName evidence="1">Uncharacterized protein</fullName>
    </submittedName>
</protein>
<keyword evidence="2" id="KW-1185">Reference proteome</keyword>
<gene>
    <name evidence="1" type="ORF">DZF91_10625</name>
</gene>
<dbReference type="AlphaFoldDB" id="A0A372JPD7"/>
<evidence type="ECO:0000313" key="1">
    <source>
        <dbReference type="EMBL" id="RFU41624.1"/>
    </source>
</evidence>
<organism evidence="1 2">
    <name type="scientific">Actinomadura logoneensis</name>
    <dbReference type="NCBI Taxonomy" id="2293572"/>
    <lineage>
        <taxon>Bacteria</taxon>
        <taxon>Bacillati</taxon>
        <taxon>Actinomycetota</taxon>
        <taxon>Actinomycetes</taxon>
        <taxon>Streptosporangiales</taxon>
        <taxon>Thermomonosporaceae</taxon>
        <taxon>Actinomadura</taxon>
    </lineage>
</organism>